<dbReference type="EMBL" id="UINC01208895">
    <property type="protein sequence ID" value="SVE31666.1"/>
    <property type="molecule type" value="Genomic_DNA"/>
</dbReference>
<organism evidence="1">
    <name type="scientific">marine metagenome</name>
    <dbReference type="NCBI Taxonomy" id="408172"/>
    <lineage>
        <taxon>unclassified sequences</taxon>
        <taxon>metagenomes</taxon>
        <taxon>ecological metagenomes</taxon>
    </lineage>
</organism>
<evidence type="ECO:0000313" key="1">
    <source>
        <dbReference type="EMBL" id="SVE31666.1"/>
    </source>
</evidence>
<feature type="non-terminal residue" evidence="1">
    <location>
        <position position="54"/>
    </location>
</feature>
<reference evidence="1" key="1">
    <citation type="submission" date="2018-05" db="EMBL/GenBank/DDBJ databases">
        <authorList>
            <person name="Lanie J.A."/>
            <person name="Ng W.-L."/>
            <person name="Kazmierczak K.M."/>
            <person name="Andrzejewski T.M."/>
            <person name="Davidsen T.M."/>
            <person name="Wayne K.J."/>
            <person name="Tettelin H."/>
            <person name="Glass J.I."/>
            <person name="Rusch D."/>
            <person name="Podicherti R."/>
            <person name="Tsui H.-C.T."/>
            <person name="Winkler M.E."/>
        </authorList>
    </citation>
    <scope>NUCLEOTIDE SEQUENCE</scope>
</reference>
<dbReference type="AlphaFoldDB" id="A0A383CH07"/>
<name>A0A383CH07_9ZZZZ</name>
<proteinExistence type="predicted"/>
<accession>A0A383CH07</accession>
<gene>
    <name evidence="1" type="ORF">METZ01_LOCUS484520</name>
</gene>
<sequence length="54" mass="6131">MFKAFQLSVLFITRFKSKRILGSKSETILGADNNFELNQLIGLMPAPIDTDLMR</sequence>
<protein>
    <submittedName>
        <fullName evidence="1">Uncharacterized protein</fullName>
    </submittedName>
</protein>